<dbReference type="GO" id="GO:0019853">
    <property type="term" value="P:L-ascorbic acid biosynthetic process"/>
    <property type="evidence" value="ECO:0007669"/>
    <property type="project" value="TreeGrafter"/>
</dbReference>
<evidence type="ECO:0000259" key="16">
    <source>
        <dbReference type="Pfam" id="PF08450"/>
    </source>
</evidence>
<comment type="subcellular location">
    <subcellularLocation>
        <location evidence="5">Cytoplasm</location>
    </subcellularLocation>
</comment>
<evidence type="ECO:0000256" key="14">
    <source>
        <dbReference type="PIRSR" id="PIRSR605511-1"/>
    </source>
</evidence>
<evidence type="ECO:0000256" key="15">
    <source>
        <dbReference type="PIRSR" id="PIRSR605511-2"/>
    </source>
</evidence>
<dbReference type="EMBL" id="CAXKWB010028918">
    <property type="protein sequence ID" value="CAL4134719.1"/>
    <property type="molecule type" value="Genomic_DNA"/>
</dbReference>
<reference evidence="17 18" key="1">
    <citation type="submission" date="2024-05" db="EMBL/GenBank/DDBJ databases">
        <authorList>
            <person name="Wallberg A."/>
        </authorList>
    </citation>
    <scope>NUCLEOTIDE SEQUENCE [LARGE SCALE GENOMIC DNA]</scope>
</reference>
<evidence type="ECO:0000256" key="10">
    <source>
        <dbReference type="ARBA" id="ARBA00022723"/>
    </source>
</evidence>
<comment type="cofactor">
    <cofactor evidence="3">
        <name>Mn(2+)</name>
        <dbReference type="ChEBI" id="CHEBI:29035"/>
    </cofactor>
</comment>
<keyword evidence="9" id="KW-0963">Cytoplasm</keyword>
<dbReference type="InterPro" id="IPR005511">
    <property type="entry name" value="SMP-30"/>
</dbReference>
<evidence type="ECO:0000313" key="17">
    <source>
        <dbReference type="EMBL" id="CAL4134719.1"/>
    </source>
</evidence>
<gene>
    <name evidence="17" type="ORF">MNOR_LOCUS27461</name>
</gene>
<comment type="similarity">
    <text evidence="6">Belongs to the SMP-30/CGR1 family.</text>
</comment>
<keyword evidence="11" id="KW-0378">Hydrolase</keyword>
<name>A0AAV2RS15_MEGNR</name>
<dbReference type="InterPro" id="IPR013658">
    <property type="entry name" value="SGL"/>
</dbReference>
<feature type="binding site" evidence="15">
    <location>
        <position position="191"/>
    </location>
    <ligand>
        <name>a divalent metal cation</name>
        <dbReference type="ChEBI" id="CHEBI:60240"/>
    </ligand>
</feature>
<comment type="cofactor">
    <cofactor evidence="15">
        <name>Zn(2+)</name>
        <dbReference type="ChEBI" id="CHEBI:29105"/>
    </cofactor>
    <text evidence="15">Binds 1 divalent metal cation per subunit.</text>
</comment>
<accession>A0AAV2RS15</accession>
<comment type="cofactor">
    <cofactor evidence="2">
        <name>Ca(2+)</name>
        <dbReference type="ChEBI" id="CHEBI:29108"/>
    </cofactor>
</comment>
<dbReference type="PANTHER" id="PTHR10907">
    <property type="entry name" value="REGUCALCIN"/>
    <property type="match status" value="1"/>
</dbReference>
<feature type="binding site" evidence="15">
    <location>
        <position position="139"/>
    </location>
    <ligand>
        <name>substrate</name>
    </ligand>
</feature>
<protein>
    <recommendedName>
        <fullName evidence="8">Regucalcin</fullName>
        <ecNumber evidence="7">3.1.1.17</ecNumber>
    </recommendedName>
    <alternativeName>
        <fullName evidence="13">Gluconolactonase</fullName>
    </alternativeName>
</protein>
<feature type="binding site" evidence="15">
    <location>
        <position position="141"/>
    </location>
    <ligand>
        <name>substrate</name>
    </ligand>
</feature>
<evidence type="ECO:0000256" key="9">
    <source>
        <dbReference type="ARBA" id="ARBA00022490"/>
    </source>
</evidence>
<dbReference type="GO" id="GO:0004341">
    <property type="term" value="F:gluconolactonase activity"/>
    <property type="evidence" value="ECO:0007669"/>
    <property type="project" value="UniProtKB-EC"/>
</dbReference>
<dbReference type="GO" id="GO:0005737">
    <property type="term" value="C:cytoplasm"/>
    <property type="evidence" value="ECO:0007669"/>
    <property type="project" value="UniProtKB-SubCell"/>
</dbReference>
<evidence type="ECO:0000313" key="18">
    <source>
        <dbReference type="Proteomes" id="UP001497623"/>
    </source>
</evidence>
<dbReference type="PANTHER" id="PTHR10907:SF47">
    <property type="entry name" value="REGUCALCIN"/>
    <property type="match status" value="1"/>
</dbReference>
<dbReference type="InterPro" id="IPR008367">
    <property type="entry name" value="Regucalcin"/>
</dbReference>
<evidence type="ECO:0000256" key="11">
    <source>
        <dbReference type="ARBA" id="ARBA00022801"/>
    </source>
</evidence>
<comment type="cofactor">
    <cofactor evidence="4">
        <name>Mg(2+)</name>
        <dbReference type="ChEBI" id="CHEBI:18420"/>
    </cofactor>
</comment>
<evidence type="ECO:0000256" key="4">
    <source>
        <dbReference type="ARBA" id="ARBA00001946"/>
    </source>
</evidence>
<evidence type="ECO:0000256" key="3">
    <source>
        <dbReference type="ARBA" id="ARBA00001936"/>
    </source>
</evidence>
<dbReference type="GO" id="GO:0030234">
    <property type="term" value="F:enzyme regulator activity"/>
    <property type="evidence" value="ECO:0007669"/>
    <property type="project" value="InterPro"/>
</dbReference>
<dbReference type="GO" id="GO:0005509">
    <property type="term" value="F:calcium ion binding"/>
    <property type="evidence" value="ECO:0007669"/>
    <property type="project" value="InterPro"/>
</dbReference>
<dbReference type="SUPFAM" id="SSF63829">
    <property type="entry name" value="Calcium-dependent phosphotriesterase"/>
    <property type="match status" value="1"/>
</dbReference>
<comment type="catalytic activity">
    <reaction evidence="1">
        <text>D-glucono-1,5-lactone + H2O = D-gluconate + H(+)</text>
        <dbReference type="Rhea" id="RHEA:10440"/>
        <dbReference type="ChEBI" id="CHEBI:15377"/>
        <dbReference type="ChEBI" id="CHEBI:15378"/>
        <dbReference type="ChEBI" id="CHEBI:16217"/>
        <dbReference type="ChEBI" id="CHEBI:18391"/>
        <dbReference type="EC" id="3.1.1.17"/>
    </reaction>
</comment>
<sequence>MMSIRTPWSSHYTVTTNRLEKEGSNMSSSGVKVSAVTPPVYLGEGPHWCVREQALYYVDIPNQDVHRYHPQTEKHSKMHIDGGFVTLVVPHKDLSDVLIVSVGRSLMSATWPQPKNNISVNAKNLVTIASVDDKYPDNRFNDGKCDVLGRLWAGTMNSKTDVGQNLLDGSHYCLRNDGSINKILDQVAISNGLEWSADNKTFYFIDSDAYRVDAYTCDFATHALSDRRTIIDYKLVGLKPAFPDGMTIDEDGKLWVASYGAGKIHCINPVTGKIERWVDIPCSNVTSVCWGGPQFDHMYVTCTSKGLSEEQLAKQPQAGSVFRITGLGCHGRPSNECKVAIPKK</sequence>
<dbReference type="Proteomes" id="UP001497623">
    <property type="component" value="Unassembled WGS sequence"/>
</dbReference>
<evidence type="ECO:0000256" key="1">
    <source>
        <dbReference type="ARBA" id="ARBA00001589"/>
    </source>
</evidence>
<dbReference type="Pfam" id="PF08450">
    <property type="entry name" value="SGL"/>
    <property type="match status" value="1"/>
</dbReference>
<feature type="binding site" evidence="15">
    <location>
        <position position="44"/>
    </location>
    <ligand>
        <name>a divalent metal cation</name>
        <dbReference type="ChEBI" id="CHEBI:60240"/>
    </ligand>
</feature>
<evidence type="ECO:0000256" key="8">
    <source>
        <dbReference type="ARBA" id="ARBA00016808"/>
    </source>
</evidence>
<dbReference type="AlphaFoldDB" id="A0AAV2RS15"/>
<comment type="caution">
    <text evidence="17">The sequence shown here is derived from an EMBL/GenBank/DDBJ whole genome shotgun (WGS) entry which is preliminary data.</text>
</comment>
<evidence type="ECO:0000256" key="12">
    <source>
        <dbReference type="ARBA" id="ARBA00022837"/>
    </source>
</evidence>
<dbReference type="InterPro" id="IPR011042">
    <property type="entry name" value="6-blade_b-propeller_TolB-like"/>
</dbReference>
<dbReference type="PRINTS" id="PR01790">
    <property type="entry name" value="SMP30FAMILY"/>
</dbReference>
<evidence type="ECO:0000256" key="7">
    <source>
        <dbReference type="ARBA" id="ARBA00013227"/>
    </source>
</evidence>
<dbReference type="Gene3D" id="2.120.10.30">
    <property type="entry name" value="TolB, C-terminal domain"/>
    <property type="match status" value="1"/>
</dbReference>
<keyword evidence="12" id="KW-0106">Calcium</keyword>
<evidence type="ECO:0000256" key="13">
    <source>
        <dbReference type="ARBA" id="ARBA00032464"/>
    </source>
</evidence>
<proteinExistence type="inferred from homology"/>
<keyword evidence="10 15" id="KW-0479">Metal-binding</keyword>
<feature type="domain" description="SMP-30/Gluconolactonase/LRE-like region" evidence="16">
    <location>
        <begin position="42"/>
        <end position="302"/>
    </location>
</feature>
<feature type="binding site" evidence="15">
    <location>
        <position position="244"/>
    </location>
    <ligand>
        <name>a divalent metal cation</name>
        <dbReference type="ChEBI" id="CHEBI:60240"/>
    </ligand>
</feature>
<keyword evidence="18" id="KW-1185">Reference proteome</keyword>
<dbReference type="PRINTS" id="PR01791">
    <property type="entry name" value="REGUCALCIN"/>
</dbReference>
<keyword evidence="15" id="KW-0862">Zinc</keyword>
<evidence type="ECO:0000256" key="5">
    <source>
        <dbReference type="ARBA" id="ARBA00004496"/>
    </source>
</evidence>
<evidence type="ECO:0000256" key="2">
    <source>
        <dbReference type="ARBA" id="ARBA00001913"/>
    </source>
</evidence>
<feature type="active site" description="Proton donor/acceptor" evidence="14">
    <location>
        <position position="244"/>
    </location>
</feature>
<dbReference type="EC" id="3.1.1.17" evidence="7"/>
<organism evidence="17 18">
    <name type="scientific">Meganyctiphanes norvegica</name>
    <name type="common">Northern krill</name>
    <name type="synonym">Thysanopoda norvegica</name>
    <dbReference type="NCBI Taxonomy" id="48144"/>
    <lineage>
        <taxon>Eukaryota</taxon>
        <taxon>Metazoa</taxon>
        <taxon>Ecdysozoa</taxon>
        <taxon>Arthropoda</taxon>
        <taxon>Crustacea</taxon>
        <taxon>Multicrustacea</taxon>
        <taxon>Malacostraca</taxon>
        <taxon>Eumalacostraca</taxon>
        <taxon>Eucarida</taxon>
        <taxon>Euphausiacea</taxon>
        <taxon>Euphausiidae</taxon>
        <taxon>Meganyctiphanes</taxon>
    </lineage>
</organism>
<dbReference type="FunFam" id="2.120.10.30:FF:000027">
    <property type="entry name" value="Regucalcin homologue"/>
    <property type="match status" value="1"/>
</dbReference>
<evidence type="ECO:0000256" key="6">
    <source>
        <dbReference type="ARBA" id="ARBA00008853"/>
    </source>
</evidence>